<dbReference type="Pfam" id="PF04109">
    <property type="entry name" value="ATG9"/>
    <property type="match status" value="1"/>
</dbReference>
<keyword evidence="14" id="KW-0968">Cytoplasmic vesicle</keyword>
<gene>
    <name evidence="20" type="ORF">ASCRUDRAFT_23960</name>
</gene>
<comment type="catalytic activity">
    <reaction evidence="17">
        <text>a 1,2-diacyl-sn-glycero-3-phospho-(1D-myo-inositol-3-phosphate)(in) = a 1,2-diacyl-sn-glycero-3-phospho-(1D-myo-inositol-3-phosphate)(out)</text>
        <dbReference type="Rhea" id="RHEA:67920"/>
        <dbReference type="ChEBI" id="CHEBI:58088"/>
    </reaction>
</comment>
<feature type="transmembrane region" description="Helical" evidence="19">
    <location>
        <begin position="97"/>
        <end position="116"/>
    </location>
</feature>
<proteinExistence type="inferred from homology"/>
<dbReference type="GO" id="GO:0005789">
    <property type="term" value="C:endoplasmic reticulum membrane"/>
    <property type="evidence" value="ECO:0007669"/>
    <property type="project" value="UniProtKB-SubCell"/>
</dbReference>
<keyword evidence="13 19" id="KW-0472">Membrane</keyword>
<keyword evidence="21" id="KW-1185">Reference proteome</keyword>
<dbReference type="GO" id="GO:0005776">
    <property type="term" value="C:autophagosome"/>
    <property type="evidence" value="ECO:0007669"/>
    <property type="project" value="TreeGrafter"/>
</dbReference>
<evidence type="ECO:0000256" key="17">
    <source>
        <dbReference type="ARBA" id="ARBA00024621"/>
    </source>
</evidence>
<feature type="transmembrane region" description="Helical" evidence="19">
    <location>
        <begin position="450"/>
        <end position="471"/>
    </location>
</feature>
<dbReference type="GO" id="GO:0061908">
    <property type="term" value="C:phagophore"/>
    <property type="evidence" value="ECO:0007669"/>
    <property type="project" value="EnsemblFungi"/>
</dbReference>
<dbReference type="RefSeq" id="XP_020045069.1">
    <property type="nucleotide sequence ID" value="XM_020189817.1"/>
</dbReference>
<evidence type="ECO:0000256" key="12">
    <source>
        <dbReference type="ARBA" id="ARBA00023055"/>
    </source>
</evidence>
<comment type="function">
    <text evidence="19">Phospholipid scramblase involved in autophagy. Cycles between the preautophagosomal structure/phagophore assembly site (PAS) and the cytoplasmic vesicle pool and supplies membrane for the growing autophagosome. Lipid scramblase activity plays a key role in preautophagosomal structure/phagophore assembly by distributing the phospholipids that arrive through ATG2 from the cytoplasmic to the luminal leaflet of the bilayer, thereby driving autophagosomal membrane expansion.</text>
</comment>
<dbReference type="GO" id="GO:0000329">
    <property type="term" value="C:fungal-type vacuole membrane"/>
    <property type="evidence" value="ECO:0007669"/>
    <property type="project" value="EnsemblFungi"/>
</dbReference>
<dbReference type="GO" id="GO:0000139">
    <property type="term" value="C:Golgi membrane"/>
    <property type="evidence" value="ECO:0007669"/>
    <property type="project" value="UniProtKB-SubCell"/>
</dbReference>
<feature type="transmembrane region" description="Helical" evidence="19">
    <location>
        <begin position="261"/>
        <end position="285"/>
    </location>
</feature>
<dbReference type="GO" id="GO:0030659">
    <property type="term" value="C:cytoplasmic vesicle membrane"/>
    <property type="evidence" value="ECO:0007669"/>
    <property type="project" value="UniProtKB-SubCell"/>
</dbReference>
<evidence type="ECO:0000256" key="9">
    <source>
        <dbReference type="ARBA" id="ARBA00022989"/>
    </source>
</evidence>
<evidence type="ECO:0000256" key="15">
    <source>
        <dbReference type="ARBA" id="ARBA00024479"/>
    </source>
</evidence>
<name>A0A1D2VAS7_9ASCO</name>
<dbReference type="GO" id="GO:0032258">
    <property type="term" value="P:cytoplasm to vacuole targeting by the Cvt pathway"/>
    <property type="evidence" value="ECO:0007669"/>
    <property type="project" value="EnsemblFungi"/>
</dbReference>
<evidence type="ECO:0000256" key="2">
    <source>
        <dbReference type="ARBA" id="ARBA00004477"/>
    </source>
</evidence>
<sequence length="514" mass="60618">KKKLRSLDPKERAQWLWANIENLDVFLQDVYIYYLGNGFYSIILSKLIDLLTLVFIFTISIYLTSCINYSNISNSHNKLSNIQVDKCYSNLNFFKKILVYFFSFFLVTRLFQFFFIDLKKLNELNCFYKHLLLINEDELQTISWQLIVKKIILLKNQNAIISNVSDSKAKSRLDAHDIANRIMRKENYLIALYNKNILDLKLPLFKYLNLNDTNSILTKTLEWNISLCLFGFVFNEKGQLRSNFLKESHKSILSDQLKKRFLLAGFLNLFFSPLLVLYFLLLYFFRYFNEYKSNPSLISSRQYTPYSEWKLREFNELYHLFQRRLNLSVPEATKYIDQFPKDKTNQFMKFVSFVSGSFAAILGILAIFDPELGINFEITEGRTALFYIGVFGTIWAISHNSIPEDTIVFDPEASLRYVAQFTHHLPKEWDHRFHTNEVKAEFSSLFEMKIVLLIKELTSIILTPFILMFALTKSTDKIIDFFREFSVHINGLGYICTFAMFDFDKEKNLATDPK</sequence>
<comment type="subcellular location">
    <subcellularLocation>
        <location evidence="1">Cytoplasmic vesicle membrane</location>
        <topology evidence="1">Multi-pass membrane protein</topology>
    </subcellularLocation>
    <subcellularLocation>
        <location evidence="2">Endoplasmic reticulum membrane</location>
        <topology evidence="2">Multi-pass membrane protein</topology>
    </subcellularLocation>
    <subcellularLocation>
        <location evidence="4">Golgi apparatus membrane</location>
        <topology evidence="4">Multi-pass membrane protein</topology>
    </subcellularLocation>
    <subcellularLocation>
        <location evidence="3 19">Preautophagosomal structure membrane</location>
        <topology evidence="3 19">Multi-pass membrane protein</topology>
    </subcellularLocation>
</comment>
<evidence type="ECO:0000256" key="7">
    <source>
        <dbReference type="ARBA" id="ARBA00022448"/>
    </source>
</evidence>
<keyword evidence="10 19" id="KW-0072">Autophagy</keyword>
<evidence type="ECO:0000313" key="21">
    <source>
        <dbReference type="Proteomes" id="UP000095038"/>
    </source>
</evidence>
<feature type="transmembrane region" description="Helical" evidence="19">
    <location>
        <begin position="50"/>
        <end position="70"/>
    </location>
</feature>
<evidence type="ECO:0000256" key="4">
    <source>
        <dbReference type="ARBA" id="ARBA00004653"/>
    </source>
</evidence>
<feature type="transmembrane region" description="Helical" evidence="19">
    <location>
        <begin position="384"/>
        <end position="402"/>
    </location>
</feature>
<evidence type="ECO:0000256" key="5">
    <source>
        <dbReference type="ARBA" id="ARBA00006185"/>
    </source>
</evidence>
<dbReference type="GO" id="GO:0005739">
    <property type="term" value="C:mitochondrion"/>
    <property type="evidence" value="ECO:0007669"/>
    <property type="project" value="EnsemblFungi"/>
</dbReference>
<feature type="non-terminal residue" evidence="20">
    <location>
        <position position="1"/>
    </location>
</feature>
<keyword evidence="7 19" id="KW-0813">Transport</keyword>
<evidence type="ECO:0000256" key="19">
    <source>
        <dbReference type="RuleBase" id="RU364027"/>
    </source>
</evidence>
<dbReference type="GO" id="GO:0034727">
    <property type="term" value="P:piecemeal microautophagy of the nucleus"/>
    <property type="evidence" value="ECO:0007669"/>
    <property type="project" value="EnsemblFungi"/>
</dbReference>
<evidence type="ECO:0000256" key="10">
    <source>
        <dbReference type="ARBA" id="ARBA00023006"/>
    </source>
</evidence>
<dbReference type="GO" id="GO:0017128">
    <property type="term" value="F:phospholipid scramblase activity"/>
    <property type="evidence" value="ECO:0007669"/>
    <property type="project" value="EnsemblFungi"/>
</dbReference>
<evidence type="ECO:0000256" key="3">
    <source>
        <dbReference type="ARBA" id="ARBA00004511"/>
    </source>
</evidence>
<keyword evidence="9 19" id="KW-1133">Transmembrane helix</keyword>
<dbReference type="AlphaFoldDB" id="A0A1D2VAS7"/>
<evidence type="ECO:0000256" key="14">
    <source>
        <dbReference type="ARBA" id="ARBA00023329"/>
    </source>
</evidence>
<dbReference type="GO" id="GO:0034497">
    <property type="term" value="P:protein localization to phagophore assembly site"/>
    <property type="evidence" value="ECO:0007669"/>
    <property type="project" value="EnsemblFungi"/>
</dbReference>
<comment type="catalytic activity">
    <reaction evidence="15">
        <text>a 1,2-diacyl-sn-glycero-3-phospho-L-serine(in) = a 1,2-diacyl-sn-glycero-3-phospho-L-serine(out)</text>
        <dbReference type="Rhea" id="RHEA:38663"/>
        <dbReference type="ChEBI" id="CHEBI:57262"/>
    </reaction>
</comment>
<evidence type="ECO:0000256" key="11">
    <source>
        <dbReference type="ARBA" id="ARBA00023034"/>
    </source>
</evidence>
<evidence type="ECO:0000256" key="16">
    <source>
        <dbReference type="ARBA" id="ARBA00024615"/>
    </source>
</evidence>
<evidence type="ECO:0000256" key="6">
    <source>
        <dbReference type="ARBA" id="ARBA00018074"/>
    </source>
</evidence>
<dbReference type="InterPro" id="IPR007241">
    <property type="entry name" value="Autophagy-rel_prot_9"/>
</dbReference>
<dbReference type="PANTHER" id="PTHR13038:SF10">
    <property type="entry name" value="AUTOPHAGY-RELATED PROTEIN 9"/>
    <property type="match status" value="1"/>
</dbReference>
<evidence type="ECO:0000256" key="1">
    <source>
        <dbReference type="ARBA" id="ARBA00004439"/>
    </source>
</evidence>
<dbReference type="OrthoDB" id="2020634at2759"/>
<comment type="catalytic activity">
    <reaction evidence="18">
        <text>a 1,2-diacyl-sn-glycero-3-phosphocholine(in) = a 1,2-diacyl-sn-glycero-3-phosphocholine(out)</text>
        <dbReference type="Rhea" id="RHEA:38571"/>
        <dbReference type="ChEBI" id="CHEBI:57643"/>
    </reaction>
</comment>
<organism evidence="20 21">
    <name type="scientific">Ascoidea rubescens DSM 1968</name>
    <dbReference type="NCBI Taxonomy" id="1344418"/>
    <lineage>
        <taxon>Eukaryota</taxon>
        <taxon>Fungi</taxon>
        <taxon>Dikarya</taxon>
        <taxon>Ascomycota</taxon>
        <taxon>Saccharomycotina</taxon>
        <taxon>Saccharomycetes</taxon>
        <taxon>Ascoideaceae</taxon>
        <taxon>Ascoidea</taxon>
    </lineage>
</organism>
<dbReference type="GO" id="GO:0034045">
    <property type="term" value="C:phagophore assembly site membrane"/>
    <property type="evidence" value="ECO:0007669"/>
    <property type="project" value="UniProtKB-SubCell"/>
</dbReference>
<keyword evidence="8 19" id="KW-0812">Transmembrane</keyword>
<dbReference type="Proteomes" id="UP000095038">
    <property type="component" value="Unassembled WGS sequence"/>
</dbReference>
<dbReference type="GO" id="GO:0000423">
    <property type="term" value="P:mitophagy"/>
    <property type="evidence" value="ECO:0007669"/>
    <property type="project" value="EnsemblFungi"/>
</dbReference>
<dbReference type="STRING" id="1344418.A0A1D2VAS7"/>
<accession>A0A1D2VAS7</accession>
<protein>
    <recommendedName>
        <fullName evidence="6 19">Autophagy-related protein 9</fullName>
    </recommendedName>
</protein>
<dbReference type="PANTHER" id="PTHR13038">
    <property type="entry name" value="APG9 AUTOPHAGY 9"/>
    <property type="match status" value="1"/>
</dbReference>
<evidence type="ECO:0000256" key="18">
    <source>
        <dbReference type="ARBA" id="ARBA00024631"/>
    </source>
</evidence>
<dbReference type="GeneID" id="30963453"/>
<keyword evidence="12 19" id="KW-0445">Lipid transport</keyword>
<evidence type="ECO:0000256" key="8">
    <source>
        <dbReference type="ARBA" id="ARBA00022692"/>
    </source>
</evidence>
<evidence type="ECO:0000256" key="13">
    <source>
        <dbReference type="ARBA" id="ARBA00023136"/>
    </source>
</evidence>
<comment type="catalytic activity">
    <reaction evidence="16">
        <text>a 1,2-diacyl-sn-glycero-3-phosphoethanolamine(in) = a 1,2-diacyl-sn-glycero-3-phosphoethanolamine(out)</text>
        <dbReference type="Rhea" id="RHEA:38895"/>
        <dbReference type="ChEBI" id="CHEBI:64612"/>
    </reaction>
</comment>
<evidence type="ECO:0000313" key="20">
    <source>
        <dbReference type="EMBL" id="ODV58762.1"/>
    </source>
</evidence>
<keyword evidence="11" id="KW-0333">Golgi apparatus</keyword>
<feature type="transmembrane region" description="Helical" evidence="19">
    <location>
        <begin position="350"/>
        <end position="372"/>
    </location>
</feature>
<feature type="non-terminal residue" evidence="20">
    <location>
        <position position="514"/>
    </location>
</feature>
<reference evidence="21" key="1">
    <citation type="submission" date="2016-05" db="EMBL/GenBank/DDBJ databases">
        <title>Comparative genomics of biotechnologically important yeasts.</title>
        <authorList>
            <consortium name="DOE Joint Genome Institute"/>
            <person name="Riley R."/>
            <person name="Haridas S."/>
            <person name="Wolfe K.H."/>
            <person name="Lopes M.R."/>
            <person name="Hittinger C.T."/>
            <person name="Goker M."/>
            <person name="Salamov A."/>
            <person name="Wisecaver J."/>
            <person name="Long T.M."/>
            <person name="Aerts A.L."/>
            <person name="Barry K."/>
            <person name="Choi C."/>
            <person name="Clum A."/>
            <person name="Coughlan A.Y."/>
            <person name="Deshpande S."/>
            <person name="Douglass A.P."/>
            <person name="Hanson S.J."/>
            <person name="Klenk H.-P."/>
            <person name="Labutti K."/>
            <person name="Lapidus A."/>
            <person name="Lindquist E."/>
            <person name="Lipzen A."/>
            <person name="Meier-Kolthoff J.P."/>
            <person name="Ohm R.A."/>
            <person name="Otillar R.P."/>
            <person name="Pangilinan J."/>
            <person name="Peng Y."/>
            <person name="Rokas A."/>
            <person name="Rosa C.A."/>
            <person name="Scheuner C."/>
            <person name="Sibirny A.A."/>
            <person name="Slot J.C."/>
            <person name="Stielow J.B."/>
            <person name="Sun H."/>
            <person name="Kurtzman C.P."/>
            <person name="Blackwell M."/>
            <person name="Grigoriev I.V."/>
            <person name="Jeffries T.W."/>
        </authorList>
    </citation>
    <scope>NUCLEOTIDE SEQUENCE [LARGE SCALE GENOMIC DNA]</scope>
    <source>
        <strain evidence="21">DSM 1968</strain>
    </source>
</reference>
<comment type="similarity">
    <text evidence="5 19">Belongs to the ATG9 family.</text>
</comment>
<dbReference type="GO" id="GO:0061709">
    <property type="term" value="P:reticulophagy"/>
    <property type="evidence" value="ECO:0007669"/>
    <property type="project" value="EnsemblFungi"/>
</dbReference>
<dbReference type="EMBL" id="KV454489">
    <property type="protein sequence ID" value="ODV58762.1"/>
    <property type="molecule type" value="Genomic_DNA"/>
</dbReference>
<dbReference type="InParanoid" id="A0A1D2VAS7"/>